<dbReference type="GO" id="GO:0033014">
    <property type="term" value="P:tetrapyrrole biosynthetic process"/>
    <property type="evidence" value="ECO:0007669"/>
    <property type="project" value="InterPro"/>
</dbReference>
<organism evidence="2 3">
    <name type="scientific">Swingsia samuiensis</name>
    <dbReference type="NCBI Taxonomy" id="1293412"/>
    <lineage>
        <taxon>Bacteria</taxon>
        <taxon>Pseudomonadati</taxon>
        <taxon>Pseudomonadota</taxon>
        <taxon>Alphaproteobacteria</taxon>
        <taxon>Acetobacterales</taxon>
        <taxon>Acetobacteraceae</taxon>
        <taxon>Swingsia</taxon>
    </lineage>
</organism>
<dbReference type="SUPFAM" id="SSF69618">
    <property type="entry name" value="HemD-like"/>
    <property type="match status" value="1"/>
</dbReference>
<evidence type="ECO:0000313" key="3">
    <source>
        <dbReference type="Proteomes" id="UP000316313"/>
    </source>
</evidence>
<dbReference type="AlphaFoldDB" id="A0A4Y6UMJ2"/>
<accession>A0A4Y6UMJ2</accession>
<keyword evidence="3" id="KW-1185">Reference proteome</keyword>
<feature type="domain" description="Tetrapyrrole biosynthesis uroporphyrinogen III synthase" evidence="1">
    <location>
        <begin position="21"/>
        <end position="213"/>
    </location>
</feature>
<dbReference type="RefSeq" id="WP_141461657.1">
    <property type="nucleotide sequence ID" value="NZ_CP038141.1"/>
</dbReference>
<gene>
    <name evidence="2" type="ORF">E3D00_08385</name>
</gene>
<dbReference type="InterPro" id="IPR003754">
    <property type="entry name" value="4pyrrol_synth_uPrphyn_synth"/>
</dbReference>
<dbReference type="OrthoDB" id="7163809at2"/>
<dbReference type="Proteomes" id="UP000316313">
    <property type="component" value="Chromosome"/>
</dbReference>
<dbReference type="EMBL" id="CP038141">
    <property type="protein sequence ID" value="QDH17577.1"/>
    <property type="molecule type" value="Genomic_DNA"/>
</dbReference>
<dbReference type="CDD" id="cd06578">
    <property type="entry name" value="HemD"/>
    <property type="match status" value="1"/>
</dbReference>
<dbReference type="InterPro" id="IPR036108">
    <property type="entry name" value="4pyrrol_syn_uPrphyn_synt_sf"/>
</dbReference>
<evidence type="ECO:0000313" key="2">
    <source>
        <dbReference type="EMBL" id="QDH17577.1"/>
    </source>
</evidence>
<dbReference type="GO" id="GO:0004852">
    <property type="term" value="F:uroporphyrinogen-III synthase activity"/>
    <property type="evidence" value="ECO:0007669"/>
    <property type="project" value="InterPro"/>
</dbReference>
<sequence length="225" mass="25124">MSSRRFVIVTRPEPGLTETMNAIRALGWVPVACPMLVIRHYLPPEEVECDVVLVTSLNALPALKNWSKRKRIITVGQKTAQRAREYGFLHVDSAGGDAKSLSQLCLQNNIVGQKVLLLSGKGYGVELAAQLKTQRLEVYDVFQNTELTEEAKNVFLNEEIAAVCFYSGRTAKAFEAALEQKYREKLKDIRAVCLSEGIAQELSSELWKEKIWPKPLEGLGPYKGS</sequence>
<reference evidence="2 3" key="1">
    <citation type="submission" date="2019-03" db="EMBL/GenBank/DDBJ databases">
        <title>The complete genome sequence of Swingsia samuiensis NBRC107927(T).</title>
        <authorList>
            <person name="Chua K.-O."/>
            <person name="Chan K.-G."/>
            <person name="See-Too W.-S."/>
        </authorList>
    </citation>
    <scope>NUCLEOTIDE SEQUENCE [LARGE SCALE GENOMIC DNA]</scope>
    <source>
        <strain evidence="2 3">AH83</strain>
    </source>
</reference>
<proteinExistence type="predicted"/>
<protein>
    <submittedName>
        <fullName evidence="2">Uroporphyrinogen-III synthase</fullName>
    </submittedName>
</protein>
<dbReference type="Pfam" id="PF02602">
    <property type="entry name" value="HEM4"/>
    <property type="match status" value="1"/>
</dbReference>
<dbReference type="KEGG" id="ssam:E3D00_08385"/>
<evidence type="ECO:0000259" key="1">
    <source>
        <dbReference type="Pfam" id="PF02602"/>
    </source>
</evidence>
<dbReference type="Gene3D" id="3.40.50.10090">
    <property type="match status" value="2"/>
</dbReference>
<name>A0A4Y6UMJ2_9PROT</name>